<evidence type="ECO:0000256" key="7">
    <source>
        <dbReference type="ARBA" id="ARBA00022989"/>
    </source>
</evidence>
<dbReference type="InterPro" id="IPR031631">
    <property type="entry name" value="Glyco_hydro_63N"/>
</dbReference>
<dbReference type="GO" id="GO:0005789">
    <property type="term" value="C:endoplasmic reticulum membrane"/>
    <property type="evidence" value="ECO:0007669"/>
    <property type="project" value="UniProtKB-SubCell"/>
</dbReference>
<comment type="catalytic activity">
    <reaction evidence="12">
        <text>N(4)-(alpha-D-Glc-(1-&gt;2)-alpha-D-Glc-(1-&gt;3)-alpha-D-Glc-(1-&gt;3)-alpha-D-Man-(1-&gt;2)-alpha-D-Man-(1-&gt;2)-alpha-D-Man-(1-&gt;3)-[alpha-D-Man-(1-&gt;2)-alpha-D-Man-(1-&gt;3)-[alpha-D-Man-(1-&gt;2)-alpha-D-Man-(1-&gt;6)]-alpha-D-Man-(1-&gt;6)]-beta-D-Man-(1-&gt;4)-beta-D-GlcNAc-(1-&gt;4)-beta-D-GlcNAc)-L-asparaginyl-[protein] + H2O = N(4)-(alpha-D-Glc-(1-&gt;3)-alpha-D-Glc-(1-&gt;3)-alpha-D-Man-(1-&gt;2)-alpha-D-Man-(1-&gt;2)-alpha-D-Man-(1-&gt;3)-[alpha-D-Man-(1-&gt;2)-alpha-D-Man-(1-&gt;3)-[alpha-D-Man-(1-&gt;2)-alpha-D-Man-(1-&gt;6)]-alpha-D-Man-(1-&gt;6)]-beta-D-Man-(1-&gt;4)-beta-D-GlcNAc-(1-&gt;4)-beta-D-GlcNAc)-L-asparaginyl-[protein] + beta-D-glucose</text>
        <dbReference type="Rhea" id="RHEA:55988"/>
        <dbReference type="Rhea" id="RHEA-COMP:12806"/>
        <dbReference type="Rhea" id="RHEA-COMP:14355"/>
        <dbReference type="ChEBI" id="CHEBI:15377"/>
        <dbReference type="ChEBI" id="CHEBI:15903"/>
        <dbReference type="ChEBI" id="CHEBI:59082"/>
        <dbReference type="ChEBI" id="CHEBI:132537"/>
        <dbReference type="EC" id="3.2.1.106"/>
    </reaction>
</comment>
<dbReference type="Gene3D" id="2.70.98.110">
    <property type="entry name" value="Glycosyl hydrolase family 63, N-terminal domain"/>
    <property type="match status" value="1"/>
</dbReference>
<feature type="domain" description="Glycosyl hydrolase family 63 C-terminal" evidence="14">
    <location>
        <begin position="472"/>
        <end position="822"/>
    </location>
</feature>
<evidence type="ECO:0000256" key="3">
    <source>
        <dbReference type="ARBA" id="ARBA00022692"/>
    </source>
</evidence>
<evidence type="ECO:0000259" key="14">
    <source>
        <dbReference type="Pfam" id="PF03200"/>
    </source>
</evidence>
<evidence type="ECO:0000256" key="13">
    <source>
        <dbReference type="SAM" id="MobiDB-lite"/>
    </source>
</evidence>
<dbReference type="Pfam" id="PF03200">
    <property type="entry name" value="Glyco_hydro_63"/>
    <property type="match status" value="2"/>
</dbReference>
<keyword evidence="17" id="KW-1185">Reference proteome</keyword>
<evidence type="ECO:0000256" key="8">
    <source>
        <dbReference type="ARBA" id="ARBA00023136"/>
    </source>
</evidence>
<evidence type="ECO:0000313" key="16">
    <source>
        <dbReference type="EMBL" id="SGY62041.1"/>
    </source>
</evidence>
<reference evidence="16 17" key="1">
    <citation type="submission" date="2016-11" db="EMBL/GenBank/DDBJ databases">
        <authorList>
            <person name="Jaros S."/>
            <person name="Januszkiewicz K."/>
            <person name="Wedrychowicz H."/>
        </authorList>
    </citation>
    <scope>NUCLEOTIDE SEQUENCE [LARGE SCALE GENOMIC DNA]</scope>
</reference>
<dbReference type="GO" id="GO:0009311">
    <property type="term" value="P:oligosaccharide metabolic process"/>
    <property type="evidence" value="ECO:0007669"/>
    <property type="project" value="UniProtKB-UniRule"/>
</dbReference>
<keyword evidence="9" id="KW-0325">Glycoprotein</keyword>
<dbReference type="Pfam" id="PF16923">
    <property type="entry name" value="Glyco_hydro_63N"/>
    <property type="match status" value="1"/>
</dbReference>
<dbReference type="Proteomes" id="UP000249464">
    <property type="component" value="Unassembled WGS sequence"/>
</dbReference>
<evidence type="ECO:0000256" key="9">
    <source>
        <dbReference type="ARBA" id="ARBA00023180"/>
    </source>
</evidence>
<comment type="subcellular location">
    <subcellularLocation>
        <location evidence="1 12">Endoplasmic reticulum membrane</location>
        <topology evidence="1 12">Single-pass type II membrane protein</topology>
    </subcellularLocation>
</comment>
<organism evidence="16 17">
    <name type="scientific">Microbotryum silenes-dioicae</name>
    <dbReference type="NCBI Taxonomy" id="796604"/>
    <lineage>
        <taxon>Eukaryota</taxon>
        <taxon>Fungi</taxon>
        <taxon>Dikarya</taxon>
        <taxon>Basidiomycota</taxon>
        <taxon>Pucciniomycotina</taxon>
        <taxon>Microbotryomycetes</taxon>
        <taxon>Microbotryales</taxon>
        <taxon>Microbotryaceae</taxon>
        <taxon>Microbotryum</taxon>
    </lineage>
</organism>
<dbReference type="GO" id="GO:0006487">
    <property type="term" value="P:protein N-linked glycosylation"/>
    <property type="evidence" value="ECO:0007669"/>
    <property type="project" value="UniProtKB-UniRule"/>
</dbReference>
<dbReference type="STRING" id="796604.A0A2X0MBQ9"/>
<keyword evidence="4 12" id="KW-0378">Hydrolase</keyword>
<feature type="region of interest" description="Disordered" evidence="13">
    <location>
        <begin position="78"/>
        <end position="100"/>
    </location>
</feature>
<keyword evidence="8" id="KW-0472">Membrane</keyword>
<evidence type="ECO:0000313" key="17">
    <source>
        <dbReference type="Proteomes" id="UP000249464"/>
    </source>
</evidence>
<keyword evidence="5 12" id="KW-0256">Endoplasmic reticulum</keyword>
<evidence type="ECO:0000256" key="1">
    <source>
        <dbReference type="ARBA" id="ARBA00004648"/>
    </source>
</evidence>
<dbReference type="InterPro" id="IPR012341">
    <property type="entry name" value="6hp_glycosidase-like_sf"/>
</dbReference>
<protein>
    <recommendedName>
        <fullName evidence="11 12">Mannosyl-oligosaccharide glucosidase</fullName>
        <ecNumber evidence="11 12">3.2.1.106</ecNumber>
    </recommendedName>
</protein>
<dbReference type="InterPro" id="IPR038518">
    <property type="entry name" value="Glyco_hydro_63N_sf"/>
</dbReference>
<accession>A0A2X0MBQ9</accession>
<dbReference type="EC" id="3.2.1.106" evidence="11 12"/>
<dbReference type="PANTHER" id="PTHR10412:SF11">
    <property type="entry name" value="MANNOSYL-OLIGOSACCHARIDE GLUCOSIDASE"/>
    <property type="match status" value="1"/>
</dbReference>
<dbReference type="SUPFAM" id="SSF48208">
    <property type="entry name" value="Six-hairpin glycosidases"/>
    <property type="match status" value="1"/>
</dbReference>
<dbReference type="InterPro" id="IPR031335">
    <property type="entry name" value="Glyco_hydro_63_C"/>
</dbReference>
<comment type="similarity">
    <text evidence="2 12">Belongs to the glycosyl hydrolase 63 family.</text>
</comment>
<dbReference type="AlphaFoldDB" id="A0A2X0MBQ9"/>
<feature type="domain" description="Glycosyl hydrolase family 63 C-terminal" evidence="14">
    <location>
        <begin position="292"/>
        <end position="444"/>
    </location>
</feature>
<dbReference type="InterPro" id="IPR008928">
    <property type="entry name" value="6-hairpin_glycosidase_sf"/>
</dbReference>
<sequence length="842" mass="95456">MIGFGARALKFRLVAPTLPTSRFAQTVDLNLVMAVDTAEDSSLLWPTYRPGLYFGLRPLLPHESLLYGLLWYRAPTSSSTTDSSSLSAPPKATKLDTKDVRHECTQSPGLTYEFKRHDPRMGCLQTIADDDLGIAMDVGFAKSRDGNGWGVRIEGKVLHDDDKHLDRASRPDQFEFINYFGRDSEQGQLELREDAPDGTVIIAGEMAGLGKFEIRVRSDHGIVSTKKYGFKVAPGEIWKAKDIIVDAINSQVLDGHTVEVESTLYAVHTTVDGSWTIDIFFNSDSGTTHMDTSSLTALMDSNRLQFHNRFRSCFELDRFGNFEASEVAFARSTLSNLLGGIGYFYGTSIVDRHFRYPWDREDGEDKGEAKPHPEIVPAQTLLTATPCRSFFPRGFYWDEGFHLLLINRWDLELGLRIISSWVDLIDQDGWIGREQILGEEARSRGGLPRLVALGAWRNSESTDQLTPSRALRSQVPSEFVPQLPAYANPPTLLMAVRTALQLVQRSASTSSSDDMKRTRSFLTSIYPKLKSHYEWFRRTQRGQISGVRGRQARNSEEAWRWRGQSLNPDQLLTSGLDDYPRAEPPTRSDLHVDLICWMATFAESMKELAGACGEGEDRARFEKEFEDVKGNIDDLHWSEEHQLYLDTTVDSRNISEFVVVRGYVCLFPLLLSLIPVDSPKLVATLEFMRDPQYLWCDYGLRSLTPGEKYYGKDEDYWRGPIWIPICYMALKALFTLRSSIFVLFCQTYATTPGPYQGRAQKVYIELRQNLIKNMYRVSSKHFPRSGQGEYKRTGFVFEQYNDKTGKGQRSYPFTGWSSLIVLSKSGVDQGLGRGFVRPVRSC</sequence>
<evidence type="ECO:0000259" key="15">
    <source>
        <dbReference type="Pfam" id="PF16923"/>
    </source>
</evidence>
<gene>
    <name evidence="16" type="primary">BQ5605_C007g04644</name>
    <name evidence="16" type="ORF">BQ5605_C007G04644</name>
</gene>
<dbReference type="Gene3D" id="1.50.10.10">
    <property type="match status" value="1"/>
</dbReference>
<feature type="compositionally biased region" description="Low complexity" evidence="13">
    <location>
        <begin position="78"/>
        <end position="87"/>
    </location>
</feature>
<dbReference type="InterPro" id="IPR004888">
    <property type="entry name" value="Glycoside_hydrolase_63"/>
</dbReference>
<proteinExistence type="inferred from homology"/>
<name>A0A2X0MBQ9_9BASI</name>
<keyword evidence="6" id="KW-0735">Signal-anchor</keyword>
<evidence type="ECO:0000256" key="5">
    <source>
        <dbReference type="ARBA" id="ARBA00022824"/>
    </source>
</evidence>
<dbReference type="GO" id="GO:0004573">
    <property type="term" value="F:Glc3Man9GlcNAc2 oligosaccharide glucosidase activity"/>
    <property type="evidence" value="ECO:0007669"/>
    <property type="project" value="UniProtKB-UniRule"/>
</dbReference>
<evidence type="ECO:0000256" key="12">
    <source>
        <dbReference type="RuleBase" id="RU368089"/>
    </source>
</evidence>
<dbReference type="EMBL" id="FQNC01000045">
    <property type="protein sequence ID" value="SGY62041.1"/>
    <property type="molecule type" value="Genomic_DNA"/>
</dbReference>
<evidence type="ECO:0000256" key="4">
    <source>
        <dbReference type="ARBA" id="ARBA00022801"/>
    </source>
</evidence>
<keyword evidence="3" id="KW-0812">Transmembrane</keyword>
<keyword evidence="10 12" id="KW-0326">Glycosidase</keyword>
<evidence type="ECO:0000256" key="11">
    <source>
        <dbReference type="ARBA" id="ARBA00038888"/>
    </source>
</evidence>
<feature type="domain" description="Glycosyl hydrolase family 63 N-terminal" evidence="15">
    <location>
        <begin position="42"/>
        <end position="252"/>
    </location>
</feature>
<evidence type="ECO:0000256" key="6">
    <source>
        <dbReference type="ARBA" id="ARBA00022968"/>
    </source>
</evidence>
<evidence type="ECO:0000256" key="2">
    <source>
        <dbReference type="ARBA" id="ARBA00010833"/>
    </source>
</evidence>
<keyword evidence="7" id="KW-1133">Transmembrane helix</keyword>
<dbReference type="PANTHER" id="PTHR10412">
    <property type="entry name" value="MANNOSYL-OLIGOSACCHARIDE GLUCOSIDASE"/>
    <property type="match status" value="1"/>
</dbReference>
<evidence type="ECO:0000256" key="10">
    <source>
        <dbReference type="ARBA" id="ARBA00023295"/>
    </source>
</evidence>
<comment type="function">
    <text evidence="12">Cleaves the distal alpha 1,2-linked glucose residue from the Glc(3)Man(9)GlcNAc(2) oligosaccharide precursor.</text>
</comment>